<evidence type="ECO:0000313" key="1">
    <source>
        <dbReference type="EMBL" id="ATW58286.1"/>
    </source>
</evidence>
<organism evidence="1 2">
    <name type="scientific">Pseudomonas phage ventosus</name>
    <dbReference type="NCBI Taxonomy" id="2048980"/>
    <lineage>
        <taxon>Viruses</taxon>
        <taxon>Duplodnaviria</taxon>
        <taxon>Heunggongvirae</taxon>
        <taxon>Uroviricota</taxon>
        <taxon>Caudoviricetes</taxon>
        <taxon>Vandenendeviridae</taxon>
        <taxon>Gorskivirinae</taxon>
        <taxon>Ventosusvirus</taxon>
        <taxon>Ventosusvirus ventosus</taxon>
    </lineage>
</organism>
<name>A0A2H4P7Y0_9CAUD</name>
<gene>
    <name evidence="1" type="ORF">CNR37_00079</name>
</gene>
<sequence>MAFVKYLKYKSGFEMGSEVWLPAAKLIFCGVDEAPFQSVNSKISAAGHCIRTHCGV</sequence>
<proteinExistence type="predicted"/>
<protein>
    <submittedName>
        <fullName evidence="1">Uncharacterized protein</fullName>
    </submittedName>
</protein>
<evidence type="ECO:0000313" key="2">
    <source>
        <dbReference type="Proteomes" id="UP000241096"/>
    </source>
</evidence>
<dbReference type="Proteomes" id="UP000241096">
    <property type="component" value="Segment"/>
</dbReference>
<dbReference type="EMBL" id="MG018930">
    <property type="protein sequence ID" value="ATW58286.1"/>
    <property type="molecule type" value="Genomic_DNA"/>
</dbReference>
<accession>A0A2H4P7Y0</accession>
<keyword evidence="2" id="KW-1185">Reference proteome</keyword>
<reference evidence="1 2" key="1">
    <citation type="submission" date="2017-09" db="EMBL/GenBank/DDBJ databases">
        <authorList>
            <person name="Ehlers B."/>
            <person name="Leendertz F.H."/>
        </authorList>
    </citation>
    <scope>NUCLEOTIDE SEQUENCE [LARGE SCALE GENOMIC DNA]</scope>
</reference>